<dbReference type="GO" id="GO:0016491">
    <property type="term" value="F:oxidoreductase activity"/>
    <property type="evidence" value="ECO:0007669"/>
    <property type="project" value="UniProtKB-KW"/>
</dbReference>
<feature type="domain" description="FAD-binding" evidence="6">
    <location>
        <begin position="92"/>
        <end position="269"/>
    </location>
</feature>
<keyword evidence="2" id="KW-0285">Flavoprotein</keyword>
<protein>
    <recommendedName>
        <fullName evidence="6">FAD-binding domain-containing protein</fullName>
    </recommendedName>
</protein>
<proteinExistence type="predicted"/>
<comment type="cofactor">
    <cofactor evidence="1">
        <name>FAD</name>
        <dbReference type="ChEBI" id="CHEBI:57692"/>
    </cofactor>
</comment>
<gene>
    <name evidence="7" type="ORF">POBO1169_LOCUS11626</name>
</gene>
<dbReference type="SUPFAM" id="SSF51905">
    <property type="entry name" value="FAD/NAD(P)-binding domain"/>
    <property type="match status" value="1"/>
</dbReference>
<evidence type="ECO:0000313" key="7">
    <source>
        <dbReference type="EMBL" id="CAD8673116.1"/>
    </source>
</evidence>
<keyword evidence="3" id="KW-0274">FAD</keyword>
<feature type="compositionally biased region" description="Polar residues" evidence="5">
    <location>
        <begin position="49"/>
        <end position="64"/>
    </location>
</feature>
<dbReference type="PANTHER" id="PTHR46496:SF1">
    <property type="entry name" value="ZEAXANTHIN EPOXIDASE, CHLOROPLASTIC"/>
    <property type="match status" value="1"/>
</dbReference>
<name>A0A7S0RCR7_9CHLO</name>
<evidence type="ECO:0000256" key="2">
    <source>
        <dbReference type="ARBA" id="ARBA00022630"/>
    </source>
</evidence>
<evidence type="ECO:0000256" key="3">
    <source>
        <dbReference type="ARBA" id="ARBA00022827"/>
    </source>
</evidence>
<feature type="region of interest" description="Disordered" evidence="5">
    <location>
        <begin position="340"/>
        <end position="360"/>
    </location>
</feature>
<keyword evidence="4" id="KW-0560">Oxidoreductase</keyword>
<dbReference type="InterPro" id="IPR002938">
    <property type="entry name" value="FAD-bd"/>
</dbReference>
<dbReference type="GO" id="GO:0071949">
    <property type="term" value="F:FAD binding"/>
    <property type="evidence" value="ECO:0007669"/>
    <property type="project" value="InterPro"/>
</dbReference>
<evidence type="ECO:0000256" key="1">
    <source>
        <dbReference type="ARBA" id="ARBA00001974"/>
    </source>
</evidence>
<dbReference type="AlphaFoldDB" id="A0A7S0RCR7"/>
<dbReference type="PRINTS" id="PR00420">
    <property type="entry name" value="RNGMNOXGNASE"/>
</dbReference>
<organism evidence="7">
    <name type="scientific">Pyramimonas obovata</name>
    <dbReference type="NCBI Taxonomy" id="1411642"/>
    <lineage>
        <taxon>Eukaryota</taxon>
        <taxon>Viridiplantae</taxon>
        <taxon>Chlorophyta</taxon>
        <taxon>Pyramimonadophyceae</taxon>
        <taxon>Pyramimonadales</taxon>
        <taxon>Pyramimonadaceae</taxon>
        <taxon>Pyramimonas</taxon>
        <taxon>Pyramimonas incertae sedis</taxon>
    </lineage>
</organism>
<dbReference type="PANTHER" id="PTHR46496">
    <property type="match status" value="1"/>
</dbReference>
<dbReference type="Pfam" id="PF01494">
    <property type="entry name" value="FAD_binding_3"/>
    <property type="match status" value="2"/>
</dbReference>
<accession>A0A7S0RCR7</accession>
<dbReference type="EMBL" id="HBFA01022910">
    <property type="protein sequence ID" value="CAD8673116.1"/>
    <property type="molecule type" value="Transcribed_RNA"/>
</dbReference>
<evidence type="ECO:0000256" key="5">
    <source>
        <dbReference type="SAM" id="MobiDB-lite"/>
    </source>
</evidence>
<evidence type="ECO:0000256" key="4">
    <source>
        <dbReference type="ARBA" id="ARBA00023002"/>
    </source>
</evidence>
<reference evidence="7" key="1">
    <citation type="submission" date="2021-01" db="EMBL/GenBank/DDBJ databases">
        <authorList>
            <person name="Corre E."/>
            <person name="Pelletier E."/>
            <person name="Niang G."/>
            <person name="Scheremetjew M."/>
            <person name="Finn R."/>
            <person name="Kale V."/>
            <person name="Holt S."/>
            <person name="Cochrane G."/>
            <person name="Meng A."/>
            <person name="Brown T."/>
            <person name="Cohen L."/>
        </authorList>
    </citation>
    <scope>NUCLEOTIDE SEQUENCE</scope>
    <source>
        <strain evidence="7">CCMP722</strain>
    </source>
</reference>
<dbReference type="Gene3D" id="3.50.50.60">
    <property type="entry name" value="FAD/NAD(P)-binding domain"/>
    <property type="match status" value="1"/>
</dbReference>
<feature type="domain" description="FAD-binding" evidence="6">
    <location>
        <begin position="405"/>
        <end position="446"/>
    </location>
</feature>
<evidence type="ECO:0000259" key="6">
    <source>
        <dbReference type="Pfam" id="PF01494"/>
    </source>
</evidence>
<feature type="region of interest" description="Disordered" evidence="5">
    <location>
        <begin position="48"/>
        <end position="88"/>
    </location>
</feature>
<dbReference type="InterPro" id="IPR036188">
    <property type="entry name" value="FAD/NAD-bd_sf"/>
</dbReference>
<sequence length="535" mass="59172">MYSTSLQAGSLDRQRTACRLKEVDRPGGFTLPKVCSCVSTGPTRKARFSISNGNGFSKQRTTTSKRQHADERGFQSVSESHARDGCSPSRLRVGIAGGSIAGMVAARALLDSGVDVEVFETNERHRHTNTPGCLMLQNNALRVLELLSTDSESSASGHDLGQEMHQAGSRISSGAFFTDKGEFLWQTVKEQRPVGQDDIGVCVTRDTLYHELESALPSDIVRWGVGVETWVDHPDGRVEITLTDGQKTTCDVLVGADGVSSSTRARLQGLAELPSPNVTSCHCWRAMIDPQKLNGGMDWFLEQTKGYQWVEYWGSNTHFGMFAVGGGLWSWYAVVRDESSGQQGGGRKGRADSTHWNNAKGPQQMTLLHKAFEGFDSPVPEILEATADGNIFYSPLVDRRPIPGRKWGEGAVTLMGDAAHTVLPVMGQGGCLAIEDAFELANELRQISTIAEYDKLSKARLVRALRKYERQRAGRTDLVFWQSRLLFHLGISTFPPVVALRNMMFRLSPTFLVHITFSWIFDYTPAWFKLPDHKK</sequence>